<feature type="transmembrane region" description="Helical" evidence="1">
    <location>
        <begin position="546"/>
        <end position="569"/>
    </location>
</feature>
<feature type="transmembrane region" description="Helical" evidence="1">
    <location>
        <begin position="492"/>
        <end position="525"/>
    </location>
</feature>
<dbReference type="Proteomes" id="UP000605986">
    <property type="component" value="Unassembled WGS sequence"/>
</dbReference>
<evidence type="ECO:0000256" key="1">
    <source>
        <dbReference type="SAM" id="Phobius"/>
    </source>
</evidence>
<dbReference type="OrthoDB" id="3061561at2759"/>
<organism evidence="2 3">
    <name type="scientific">Fusarium austroafricanum</name>
    <dbReference type="NCBI Taxonomy" id="2364996"/>
    <lineage>
        <taxon>Eukaryota</taxon>
        <taxon>Fungi</taxon>
        <taxon>Dikarya</taxon>
        <taxon>Ascomycota</taxon>
        <taxon>Pezizomycotina</taxon>
        <taxon>Sordariomycetes</taxon>
        <taxon>Hypocreomycetidae</taxon>
        <taxon>Hypocreales</taxon>
        <taxon>Nectriaceae</taxon>
        <taxon>Fusarium</taxon>
        <taxon>Fusarium concolor species complex</taxon>
    </lineage>
</organism>
<dbReference type="AlphaFoldDB" id="A0A8H4NVW0"/>
<dbReference type="PANTHER" id="PTHR35043:SF7">
    <property type="entry name" value="TRANSCRIPTION FACTOR DOMAIN-CONTAINING PROTEIN"/>
    <property type="match status" value="1"/>
</dbReference>
<protein>
    <submittedName>
        <fullName evidence="2">Uncharacterized protein</fullName>
    </submittedName>
</protein>
<keyword evidence="3" id="KW-1185">Reference proteome</keyword>
<name>A0A8H4NVW0_9HYPO</name>
<feature type="transmembrane region" description="Helical" evidence="1">
    <location>
        <begin position="450"/>
        <end position="472"/>
    </location>
</feature>
<accession>A0A8H4NVW0</accession>
<dbReference type="PANTHER" id="PTHR35043">
    <property type="entry name" value="TRANSCRIPTION FACTOR DOMAIN-CONTAINING PROTEIN"/>
    <property type="match status" value="1"/>
</dbReference>
<sequence length="595" mass="67981">MRELNTSVITDPWNISVVSNDTNSLQTLLAPAWVSSPHVRGSMDILQSCILTLVACIYTALHLDVPKKTTWHYLLLEKAKWVTTTLFAPEISVYMAAVQLKKALDLKSALRKIQKQKQSSNWTIEADFEVNLKYAFFIVMGAVRFDVHDILSFPDLDKSARKLFQQSSVNRNSVRPSPAFICTLAERGHWIKVRKEDIDDKSKADVIQKTLVVIQVLWMVMQCIARSLSDLPLSLLEVHTMVHVICATLLYACWFKKPLNIQEAMIIKRIELEGELGIMMQKQFYRGMSDRLALFPPKQDDNENANGISGMSMKWIPSEPQTSMKIGNVLPMGLGLYFDADINPDRSSILLTEEFLRRWKAILTDFPFTNREAQAVESSRLQIEPLYRGRLIETEGSYALENESQPLFLTRLKQFNNSGLSDQERPFWEGRSIFHIDAPDTEHRTRLDNLMCIFLSTELPTVSLLAAALSGLYGGVHLAAWQWTFPSHVEEILWKVSCLLIACALPGFFILFMLAVLPLVLLDFLESKHRNLVTKPFENFLSFTSLLLINLELPIMALCYVFSRVFVIVESFISLRYAPVGVFVTFEWVELFPHF</sequence>
<gene>
    <name evidence="2" type="ORF">F53441_12423</name>
</gene>
<evidence type="ECO:0000313" key="3">
    <source>
        <dbReference type="Proteomes" id="UP000605986"/>
    </source>
</evidence>
<evidence type="ECO:0000313" key="2">
    <source>
        <dbReference type="EMBL" id="KAF4439922.1"/>
    </source>
</evidence>
<reference evidence="2" key="1">
    <citation type="submission" date="2020-01" db="EMBL/GenBank/DDBJ databases">
        <title>Identification and distribution of gene clusters putatively required for synthesis of sphingolipid metabolism inhibitors in phylogenetically diverse species of the filamentous fungus Fusarium.</title>
        <authorList>
            <person name="Kim H.-S."/>
            <person name="Busman M."/>
            <person name="Brown D.W."/>
            <person name="Divon H."/>
            <person name="Uhlig S."/>
            <person name="Proctor R.H."/>
        </authorList>
    </citation>
    <scope>NUCLEOTIDE SEQUENCE</scope>
    <source>
        <strain evidence="2">NRRL 53441</strain>
    </source>
</reference>
<keyword evidence="1" id="KW-0812">Transmembrane</keyword>
<dbReference type="EMBL" id="JAADJG010000670">
    <property type="protein sequence ID" value="KAF4439922.1"/>
    <property type="molecule type" value="Genomic_DNA"/>
</dbReference>
<keyword evidence="1" id="KW-0472">Membrane</keyword>
<keyword evidence="1" id="KW-1133">Transmembrane helix</keyword>
<proteinExistence type="predicted"/>
<comment type="caution">
    <text evidence="2">The sequence shown here is derived from an EMBL/GenBank/DDBJ whole genome shotgun (WGS) entry which is preliminary data.</text>
</comment>